<comment type="catalytic activity">
    <reaction evidence="8">
        <text>L-seryl-[protein] + ATP = O-phospho-L-seryl-[protein] + ADP + H(+)</text>
        <dbReference type="Rhea" id="RHEA:17989"/>
        <dbReference type="Rhea" id="RHEA-COMP:9863"/>
        <dbReference type="Rhea" id="RHEA-COMP:11604"/>
        <dbReference type="ChEBI" id="CHEBI:15378"/>
        <dbReference type="ChEBI" id="CHEBI:29999"/>
        <dbReference type="ChEBI" id="CHEBI:30616"/>
        <dbReference type="ChEBI" id="CHEBI:83421"/>
        <dbReference type="ChEBI" id="CHEBI:456216"/>
        <dbReference type="EC" id="2.7.11.1"/>
    </reaction>
</comment>
<keyword evidence="2" id="KW-0723">Serine/threonine-protein kinase</keyword>
<dbReference type="GO" id="GO:0035556">
    <property type="term" value="P:intracellular signal transduction"/>
    <property type="evidence" value="ECO:0007669"/>
    <property type="project" value="TreeGrafter"/>
</dbReference>
<dbReference type="SMART" id="SM00233">
    <property type="entry name" value="PH"/>
    <property type="match status" value="1"/>
</dbReference>
<dbReference type="InterPro" id="IPR000719">
    <property type="entry name" value="Prot_kinase_dom"/>
</dbReference>
<dbReference type="PROSITE" id="PS50011">
    <property type="entry name" value="PROTEIN_KINASE_DOM"/>
    <property type="match status" value="1"/>
</dbReference>
<dbReference type="PROSITE" id="PS50003">
    <property type="entry name" value="PH_DOMAIN"/>
    <property type="match status" value="1"/>
</dbReference>
<evidence type="ECO:0000313" key="11">
    <source>
        <dbReference type="EMBL" id="CAD9235412.1"/>
    </source>
</evidence>
<dbReference type="CDD" id="cd00821">
    <property type="entry name" value="PH"/>
    <property type="match status" value="1"/>
</dbReference>
<sequence length="606" mass="68593">MSELVQSVPFDLRRVSESELVRVPVRKSLNFSRRTKVPGKDGVVAAATMADLERDGDKTWDEIANRSFIRKTSAQINKIFGGWKKNGQRNSSFKKIERQNAPKLTRATSFQISDRSSVRADSFAFTRKLIPMASGRCLVRRGKKMMTSWDFHWVELRGSILFFFREEVDEWTADADTKLKQIASIAGATIKKVGEGGKNDSIKIKRDGVSICMRFSTSNELDKWYIALQKQSLQGSCTLSDFEVIAPIGKGAAGKVFLVRHEGTGETLALKVIDKAASVFDSQSSFRHSVDERFLMEQTCGHPFFVQLRYAFQTKDKLYLVSDFCEGGDLFYFLHSNQRPLNEIEARRVLAEILLALERLHQLGFVYRDLKPENVLLDNNGHVRLADFGLCKKLEGGRRMGRTSTICGTHAYVAPEMIRGSLYGVSVDLWTMGIFLYHILVGRPPFDARSIEDVRKNLNAWDIKYYGEVMSPVTISLLQGLLDLDAMTRLGCSKRGIDELRSHPFFDDIDWDGVLNRQLGEGNLFPDGSKTQDDILRNFNPDEWAHVEMDEDIWELEFTDRGLWPPVVVEKHPLDPRFIVGYDFAPSNGVGANVIQSSSISVDVEE</sequence>
<dbReference type="PROSITE" id="PS00108">
    <property type="entry name" value="PROTEIN_KINASE_ST"/>
    <property type="match status" value="1"/>
</dbReference>
<evidence type="ECO:0000256" key="7">
    <source>
        <dbReference type="ARBA" id="ARBA00047899"/>
    </source>
</evidence>
<dbReference type="Gene3D" id="1.10.510.10">
    <property type="entry name" value="Transferase(Phosphotransferase) domain 1"/>
    <property type="match status" value="1"/>
</dbReference>
<protein>
    <recommendedName>
        <fullName evidence="1">non-specific serine/threonine protein kinase</fullName>
        <ecNumber evidence="1">2.7.11.1</ecNumber>
    </recommendedName>
</protein>
<dbReference type="EC" id="2.7.11.1" evidence="1"/>
<gene>
    <name evidence="11" type="ORF">CCAE0312_LOCUS7503</name>
</gene>
<evidence type="ECO:0000259" key="10">
    <source>
        <dbReference type="PROSITE" id="PS50011"/>
    </source>
</evidence>
<evidence type="ECO:0000256" key="6">
    <source>
        <dbReference type="ARBA" id="ARBA00022840"/>
    </source>
</evidence>
<dbReference type="GO" id="GO:0004674">
    <property type="term" value="F:protein serine/threonine kinase activity"/>
    <property type="evidence" value="ECO:0007669"/>
    <property type="project" value="UniProtKB-KW"/>
</dbReference>
<dbReference type="SUPFAM" id="SSF50729">
    <property type="entry name" value="PH domain-like"/>
    <property type="match status" value="1"/>
</dbReference>
<dbReference type="Pfam" id="PF00069">
    <property type="entry name" value="Pkinase"/>
    <property type="match status" value="1"/>
</dbReference>
<proteinExistence type="predicted"/>
<dbReference type="FunFam" id="1.10.510.10:FF:000571">
    <property type="entry name" value="Maternal embryonic leucine zipper kinase"/>
    <property type="match status" value="1"/>
</dbReference>
<dbReference type="InterPro" id="IPR001849">
    <property type="entry name" value="PH_domain"/>
</dbReference>
<keyword evidence="3" id="KW-0808">Transferase</keyword>
<evidence type="ECO:0000256" key="8">
    <source>
        <dbReference type="ARBA" id="ARBA00048679"/>
    </source>
</evidence>
<dbReference type="Gene3D" id="2.30.29.30">
    <property type="entry name" value="Pleckstrin-homology domain (PH domain)/Phosphotyrosine-binding domain (PTB)"/>
    <property type="match status" value="1"/>
</dbReference>
<evidence type="ECO:0000259" key="9">
    <source>
        <dbReference type="PROSITE" id="PS50003"/>
    </source>
</evidence>
<dbReference type="InterPro" id="IPR050236">
    <property type="entry name" value="Ser_Thr_kinase_AGC"/>
</dbReference>
<evidence type="ECO:0000256" key="5">
    <source>
        <dbReference type="ARBA" id="ARBA00022777"/>
    </source>
</evidence>
<dbReference type="GO" id="GO:0005524">
    <property type="term" value="F:ATP binding"/>
    <property type="evidence" value="ECO:0007669"/>
    <property type="project" value="UniProtKB-KW"/>
</dbReference>
<keyword evidence="5" id="KW-0418">Kinase</keyword>
<dbReference type="InterPro" id="IPR011993">
    <property type="entry name" value="PH-like_dom_sf"/>
</dbReference>
<evidence type="ECO:0000256" key="3">
    <source>
        <dbReference type="ARBA" id="ARBA00022679"/>
    </source>
</evidence>
<comment type="catalytic activity">
    <reaction evidence="7">
        <text>L-threonyl-[protein] + ATP = O-phospho-L-threonyl-[protein] + ADP + H(+)</text>
        <dbReference type="Rhea" id="RHEA:46608"/>
        <dbReference type="Rhea" id="RHEA-COMP:11060"/>
        <dbReference type="Rhea" id="RHEA-COMP:11605"/>
        <dbReference type="ChEBI" id="CHEBI:15378"/>
        <dbReference type="ChEBI" id="CHEBI:30013"/>
        <dbReference type="ChEBI" id="CHEBI:30616"/>
        <dbReference type="ChEBI" id="CHEBI:61977"/>
        <dbReference type="ChEBI" id="CHEBI:456216"/>
        <dbReference type="EC" id="2.7.11.1"/>
    </reaction>
</comment>
<name>A0A7S1TGK5_9RHOD</name>
<dbReference type="InterPro" id="IPR011009">
    <property type="entry name" value="Kinase-like_dom_sf"/>
</dbReference>
<dbReference type="EMBL" id="HBGH01013360">
    <property type="protein sequence ID" value="CAD9235412.1"/>
    <property type="molecule type" value="Transcribed_RNA"/>
</dbReference>
<dbReference type="InterPro" id="IPR008271">
    <property type="entry name" value="Ser/Thr_kinase_AS"/>
</dbReference>
<dbReference type="PANTHER" id="PTHR24356:SF1">
    <property type="entry name" value="SERINE_THREONINE-PROTEIN KINASE GREATWALL"/>
    <property type="match status" value="1"/>
</dbReference>
<reference evidence="11" key="1">
    <citation type="submission" date="2021-01" db="EMBL/GenBank/DDBJ databases">
        <authorList>
            <person name="Corre E."/>
            <person name="Pelletier E."/>
            <person name="Niang G."/>
            <person name="Scheremetjew M."/>
            <person name="Finn R."/>
            <person name="Kale V."/>
            <person name="Holt S."/>
            <person name="Cochrane G."/>
            <person name="Meng A."/>
            <person name="Brown T."/>
            <person name="Cohen L."/>
        </authorList>
    </citation>
    <scope>NUCLEOTIDE SEQUENCE</scope>
    <source>
        <strain evidence="11">SAG 36.94</strain>
    </source>
</reference>
<dbReference type="InterPro" id="IPR045270">
    <property type="entry name" value="STKc_AGC"/>
</dbReference>
<dbReference type="AlphaFoldDB" id="A0A7S1TGK5"/>
<dbReference type="CDD" id="cd05123">
    <property type="entry name" value="STKc_AGC"/>
    <property type="match status" value="1"/>
</dbReference>
<feature type="domain" description="Protein kinase" evidence="10">
    <location>
        <begin position="242"/>
        <end position="506"/>
    </location>
</feature>
<evidence type="ECO:0000256" key="2">
    <source>
        <dbReference type="ARBA" id="ARBA00022527"/>
    </source>
</evidence>
<dbReference type="Gene3D" id="3.30.200.20">
    <property type="entry name" value="Phosphorylase Kinase, domain 1"/>
    <property type="match status" value="1"/>
</dbReference>
<feature type="domain" description="PH" evidence="9">
    <location>
        <begin position="137"/>
        <end position="233"/>
    </location>
</feature>
<dbReference type="SMART" id="SM00220">
    <property type="entry name" value="S_TKc"/>
    <property type="match status" value="1"/>
</dbReference>
<evidence type="ECO:0000256" key="4">
    <source>
        <dbReference type="ARBA" id="ARBA00022741"/>
    </source>
</evidence>
<accession>A0A7S1TGK5</accession>
<evidence type="ECO:0000256" key="1">
    <source>
        <dbReference type="ARBA" id="ARBA00012513"/>
    </source>
</evidence>
<keyword evidence="4" id="KW-0547">Nucleotide-binding</keyword>
<organism evidence="11">
    <name type="scientific">Compsopogon caeruleus</name>
    <dbReference type="NCBI Taxonomy" id="31354"/>
    <lineage>
        <taxon>Eukaryota</taxon>
        <taxon>Rhodophyta</taxon>
        <taxon>Compsopogonophyceae</taxon>
        <taxon>Compsopogonales</taxon>
        <taxon>Compsopogonaceae</taxon>
        <taxon>Compsopogon</taxon>
    </lineage>
</organism>
<keyword evidence="6" id="KW-0067">ATP-binding</keyword>
<dbReference type="PANTHER" id="PTHR24356">
    <property type="entry name" value="SERINE/THREONINE-PROTEIN KINASE"/>
    <property type="match status" value="1"/>
</dbReference>
<dbReference type="SUPFAM" id="SSF56112">
    <property type="entry name" value="Protein kinase-like (PK-like)"/>
    <property type="match status" value="1"/>
</dbReference>